<proteinExistence type="predicted"/>
<dbReference type="InterPro" id="IPR029039">
    <property type="entry name" value="Flavoprotein-like_sf"/>
</dbReference>
<dbReference type="Proteomes" id="UP000634805">
    <property type="component" value="Unassembled WGS sequence"/>
</dbReference>
<dbReference type="InterPro" id="IPR016440">
    <property type="entry name" value="Rubredoxin-O_OxRdtase"/>
</dbReference>
<evidence type="ECO:0000259" key="1">
    <source>
        <dbReference type="PROSITE" id="PS50902"/>
    </source>
</evidence>
<dbReference type="GO" id="GO:0009055">
    <property type="term" value="F:electron transfer activity"/>
    <property type="evidence" value="ECO:0007669"/>
    <property type="project" value="InterPro"/>
</dbReference>
<dbReference type="SMART" id="SM00849">
    <property type="entry name" value="Lactamase_B"/>
    <property type="match status" value="1"/>
</dbReference>
<dbReference type="PANTHER" id="PTHR43717:SF1">
    <property type="entry name" value="ANAEROBIC NITRIC OXIDE REDUCTASE FLAVORUBREDOXIN"/>
    <property type="match status" value="1"/>
</dbReference>
<dbReference type="InterPro" id="IPR045761">
    <property type="entry name" value="ODP_dom"/>
</dbReference>
<keyword evidence="2" id="KW-0560">Oxidoreductase</keyword>
<evidence type="ECO:0000313" key="3">
    <source>
        <dbReference type="Proteomes" id="UP000634805"/>
    </source>
</evidence>
<comment type="caution">
    <text evidence="2">The sequence shown here is derived from an EMBL/GenBank/DDBJ whole genome shotgun (WGS) entry which is preliminary data.</text>
</comment>
<dbReference type="InterPro" id="IPR001279">
    <property type="entry name" value="Metallo-B-lactamas"/>
</dbReference>
<dbReference type="Gene3D" id="3.60.15.10">
    <property type="entry name" value="Ribonuclease Z/Hydroxyacylglutathione hydrolase-like"/>
    <property type="match status" value="1"/>
</dbReference>
<dbReference type="EC" id="1.-.-.-" evidence="2"/>
<dbReference type="GO" id="GO:0010181">
    <property type="term" value="F:FMN binding"/>
    <property type="evidence" value="ECO:0007669"/>
    <property type="project" value="InterPro"/>
</dbReference>
<protein>
    <submittedName>
        <fullName evidence="2">Type A flavoprotein FprA</fullName>
        <ecNumber evidence="2">1.-.-.-</ecNumber>
    </submittedName>
</protein>
<evidence type="ECO:0000313" key="2">
    <source>
        <dbReference type="EMBL" id="CAD6493934.1"/>
    </source>
</evidence>
<dbReference type="Gene3D" id="3.40.50.360">
    <property type="match status" value="1"/>
</dbReference>
<dbReference type="SUPFAM" id="SSF52218">
    <property type="entry name" value="Flavoproteins"/>
    <property type="match status" value="1"/>
</dbReference>
<dbReference type="GO" id="GO:0016491">
    <property type="term" value="F:oxidoreductase activity"/>
    <property type="evidence" value="ECO:0007669"/>
    <property type="project" value="UniProtKB-KW"/>
</dbReference>
<accession>A0A811T9F0</accession>
<feature type="domain" description="Flavodoxin-like" evidence="1">
    <location>
        <begin position="249"/>
        <end position="386"/>
    </location>
</feature>
<dbReference type="PROSITE" id="PS50902">
    <property type="entry name" value="FLAVODOXIN_LIKE"/>
    <property type="match status" value="1"/>
</dbReference>
<sequence length="399" mass="44923">MSLRRELKPNIYAVGVIDWERRLFDELIPLPDGTSYNAYMVKGIEKTALIDTVDPTMADVLVRNLEELETENIDYVIVNHAEQDHSGALPEILGIYPGAKVVCTPKCKDMLMDLLLIPENKFITVADGETLPLGNKTLEFIHAPWVHWPETMLTYLREDKMLFTCDFLGSHIATSDLFVKDEAMVYEAAKRYYAEIMMPFRPIIRKNLEKIKDLPIDIIAPSHGPAYDKPDFILNAYRDWASDEVKNEVIIPYISMHGSTKKMVDYFAERLIERGITIKQFDLSEPDIGKLAMALVDAATVVIGSPTVLVGPHPKVVYAACLANALRPKLKFVSIIGSYGWGSRMVEQLAGMITSLKVEILDPVVVKGVPKEEDFIALDKLADEIVNKHREHNIIKAKA</sequence>
<dbReference type="PANTHER" id="PTHR43717">
    <property type="entry name" value="ANAEROBIC NITRIC OXIDE REDUCTASE FLAVORUBREDOXIN"/>
    <property type="match status" value="1"/>
</dbReference>
<dbReference type="InterPro" id="IPR008254">
    <property type="entry name" value="Flavodoxin/NO_synth"/>
</dbReference>
<dbReference type="InterPro" id="IPR036866">
    <property type="entry name" value="RibonucZ/Hydroxyglut_hydro"/>
</dbReference>
<gene>
    <name evidence="2" type="primary">fprA</name>
    <name evidence="2" type="ORF">EMLJLAPB_00651</name>
</gene>
<dbReference type="Pfam" id="PF19583">
    <property type="entry name" value="ODP"/>
    <property type="match status" value="1"/>
</dbReference>
<dbReference type="AlphaFoldDB" id="A0A811T9F0"/>
<dbReference type="CDD" id="cd07709">
    <property type="entry name" value="flavodiiron_proteins_MBL-fold"/>
    <property type="match status" value="1"/>
</dbReference>
<organism evidence="2 3">
    <name type="scientific">Candidatus Argoarchaeum ethanivorans</name>
    <dbReference type="NCBI Taxonomy" id="2608793"/>
    <lineage>
        <taxon>Archaea</taxon>
        <taxon>Methanobacteriati</taxon>
        <taxon>Methanobacteriota</taxon>
        <taxon>Stenosarchaea group</taxon>
        <taxon>Methanomicrobia</taxon>
        <taxon>Methanosarcinales</taxon>
        <taxon>Methanosarcinales incertae sedis</taxon>
        <taxon>GOM Arc I cluster</taxon>
        <taxon>Candidatus Argoarchaeum</taxon>
    </lineage>
</organism>
<dbReference type="PIRSF" id="PIRSF005243">
    <property type="entry name" value="ROO"/>
    <property type="match status" value="1"/>
</dbReference>
<dbReference type="GO" id="GO:0046872">
    <property type="term" value="F:metal ion binding"/>
    <property type="evidence" value="ECO:0007669"/>
    <property type="project" value="InterPro"/>
</dbReference>
<reference evidence="2" key="1">
    <citation type="submission" date="2020-10" db="EMBL/GenBank/DDBJ databases">
        <authorList>
            <person name="Hahn C.J."/>
            <person name="Laso-Perez R."/>
            <person name="Vulcano F."/>
            <person name="Vaziourakis K.-M."/>
            <person name="Stokke R."/>
            <person name="Steen I.H."/>
            <person name="Teske A."/>
            <person name="Boetius A."/>
            <person name="Liebeke M."/>
            <person name="Amann R."/>
            <person name="Knittel K."/>
        </authorList>
    </citation>
    <scope>NUCLEOTIDE SEQUENCE</scope>
    <source>
        <strain evidence="2">Gfbio:e3339647-f889-4370-9287-4fb5cb688e4c:AG392D22_GoMArc1</strain>
    </source>
</reference>
<dbReference type="SUPFAM" id="SSF56281">
    <property type="entry name" value="Metallo-hydrolase/oxidoreductase"/>
    <property type="match status" value="1"/>
</dbReference>
<name>A0A811T9F0_9EURY</name>
<dbReference type="EMBL" id="CAJHIS010000016">
    <property type="protein sequence ID" value="CAD6493934.1"/>
    <property type="molecule type" value="Genomic_DNA"/>
</dbReference>